<dbReference type="RefSeq" id="WP_091083860.1">
    <property type="nucleotide sequence ID" value="NZ_FMHT01000003.1"/>
</dbReference>
<feature type="transmembrane region" description="Helical" evidence="2">
    <location>
        <begin position="26"/>
        <end position="44"/>
    </location>
</feature>
<dbReference type="AlphaFoldDB" id="A0A1C6SFI9"/>
<keyword evidence="2" id="KW-1133">Transmembrane helix</keyword>
<feature type="compositionally biased region" description="Gly residues" evidence="1">
    <location>
        <begin position="288"/>
        <end position="300"/>
    </location>
</feature>
<feature type="domain" description="DUF4350" evidence="3">
    <location>
        <begin position="62"/>
        <end position="236"/>
    </location>
</feature>
<dbReference type="Pfam" id="PF14258">
    <property type="entry name" value="DUF4350"/>
    <property type="match status" value="1"/>
</dbReference>
<evidence type="ECO:0000313" key="5">
    <source>
        <dbReference type="Proteomes" id="UP000199699"/>
    </source>
</evidence>
<dbReference type="Proteomes" id="UP000199699">
    <property type="component" value="Unassembled WGS sequence"/>
</dbReference>
<dbReference type="OrthoDB" id="5241668at2"/>
<dbReference type="EMBL" id="FMHT01000003">
    <property type="protein sequence ID" value="SCL28232.1"/>
    <property type="molecule type" value="Genomic_DNA"/>
</dbReference>
<proteinExistence type="predicted"/>
<organism evidence="4 5">
    <name type="scientific">Micromonospora nigra</name>
    <dbReference type="NCBI Taxonomy" id="145857"/>
    <lineage>
        <taxon>Bacteria</taxon>
        <taxon>Bacillati</taxon>
        <taxon>Actinomycetota</taxon>
        <taxon>Actinomycetes</taxon>
        <taxon>Micromonosporales</taxon>
        <taxon>Micromonosporaceae</taxon>
        <taxon>Micromonospora</taxon>
    </lineage>
</organism>
<protein>
    <recommendedName>
        <fullName evidence="3">DUF4350 domain-containing protein</fullName>
    </recommendedName>
</protein>
<feature type="region of interest" description="Disordered" evidence="1">
    <location>
        <begin position="246"/>
        <end position="314"/>
    </location>
</feature>
<feature type="region of interest" description="Disordered" evidence="1">
    <location>
        <begin position="451"/>
        <end position="471"/>
    </location>
</feature>
<evidence type="ECO:0000256" key="1">
    <source>
        <dbReference type="SAM" id="MobiDB-lite"/>
    </source>
</evidence>
<gene>
    <name evidence="4" type="ORF">GA0070616_3653</name>
</gene>
<dbReference type="InterPro" id="IPR025646">
    <property type="entry name" value="DUF4350"/>
</dbReference>
<keyword evidence="2" id="KW-0812">Transmembrane</keyword>
<reference evidence="4 5" key="1">
    <citation type="submission" date="2016-06" db="EMBL/GenBank/DDBJ databases">
        <authorList>
            <person name="Kjaerup R.B."/>
            <person name="Dalgaard T.S."/>
            <person name="Juul-Madsen H.R."/>
        </authorList>
    </citation>
    <scope>NUCLEOTIDE SEQUENCE [LARGE SCALE GENOMIC DNA]</scope>
    <source>
        <strain evidence="4 5">DSM 43818</strain>
    </source>
</reference>
<dbReference type="STRING" id="145857.GA0070616_3653"/>
<name>A0A1C6SFI9_9ACTN</name>
<feature type="region of interest" description="Disordered" evidence="1">
    <location>
        <begin position="1"/>
        <end position="22"/>
    </location>
</feature>
<feature type="transmembrane region" description="Helical" evidence="2">
    <location>
        <begin position="326"/>
        <end position="345"/>
    </location>
</feature>
<keyword evidence="2" id="KW-0472">Membrane</keyword>
<evidence type="ECO:0000256" key="2">
    <source>
        <dbReference type="SAM" id="Phobius"/>
    </source>
</evidence>
<feature type="compositionally biased region" description="Low complexity" evidence="1">
    <location>
        <begin position="1"/>
        <end position="16"/>
    </location>
</feature>
<accession>A0A1C6SFI9</accession>
<evidence type="ECO:0000313" key="4">
    <source>
        <dbReference type="EMBL" id="SCL28232.1"/>
    </source>
</evidence>
<keyword evidence="5" id="KW-1185">Reference proteome</keyword>
<evidence type="ECO:0000259" key="3">
    <source>
        <dbReference type="Pfam" id="PF14258"/>
    </source>
</evidence>
<sequence length="471" mass="49691">MSGAPATTNRPDPAAPARRRRRRHRILLPVGLAVLLVATTLVTHEVDQPDQDAPGFLSPTATGADGGSRLADALRELGVEVRRETDTGAALRATRSGPATLLVPAPDLLHPASLDRLGMLPTGRRVVLVDPSRRVLEGAGLRVAPGPRRWAARAVEPSAYGRPCLLPEVARVRAAAVDRQRWTTKPPSGGDTDFCFAGGVALLPGVVDTLVVGASDPFRNDRIDEWDNRAFATGLLGTTGRVVWLDLDGPEPPPPTPTLSAPVRTPEAYPSGFGESGEDRPDDAYPGRPGGPDGDGGPGDGGDDDGRGRADAPDDAPNPLWSVFPAWFWALLAQLLLAAVLAALWRARRLGPPAPDALPVTVRNAETVLGRARLYQRAGARDAAASTLRDAARARLLPRLGLPADTPPAGVAAAVAARTGENPHATHDLLYGDPPETDRDLVELAERLDRTTRTVAPGTVPLPHRPEGDPR</sequence>